<comment type="caution">
    <text evidence="4">The sequence shown here is derived from an EMBL/GenBank/DDBJ whole genome shotgun (WGS) entry which is preliminary data.</text>
</comment>
<proteinExistence type="inferred from homology"/>
<dbReference type="PANTHER" id="PTHR12455:SF0">
    <property type="entry name" value="NUCLEOLAR COMPLEX PROTEIN 4 HOMOLOG"/>
    <property type="match status" value="1"/>
</dbReference>
<name>A0A8S1GYD1_9PELO</name>
<feature type="region of interest" description="Disordered" evidence="2">
    <location>
        <begin position="443"/>
        <end position="473"/>
    </location>
</feature>
<reference evidence="4" key="1">
    <citation type="submission" date="2020-10" db="EMBL/GenBank/DDBJ databases">
        <authorList>
            <person name="Kikuchi T."/>
        </authorList>
    </citation>
    <scope>NUCLEOTIDE SEQUENCE</scope>
    <source>
        <strain evidence="4">NKZ352</strain>
    </source>
</reference>
<dbReference type="GO" id="GO:0042254">
    <property type="term" value="P:ribosome biogenesis"/>
    <property type="evidence" value="ECO:0007669"/>
    <property type="project" value="InterPro"/>
</dbReference>
<dbReference type="InterPro" id="IPR005612">
    <property type="entry name" value="CCAAT-binding_factor"/>
</dbReference>
<keyword evidence="5" id="KW-1185">Reference proteome</keyword>
<evidence type="ECO:0000256" key="1">
    <source>
        <dbReference type="ARBA" id="ARBA00007797"/>
    </source>
</evidence>
<dbReference type="GO" id="GO:0030692">
    <property type="term" value="C:Noc4p-Nop14p complex"/>
    <property type="evidence" value="ECO:0007669"/>
    <property type="project" value="TreeGrafter"/>
</dbReference>
<dbReference type="PANTHER" id="PTHR12455">
    <property type="entry name" value="NUCLEOLAR COMPLEX PROTEIN 4"/>
    <property type="match status" value="1"/>
</dbReference>
<feature type="compositionally biased region" description="Acidic residues" evidence="2">
    <location>
        <begin position="445"/>
        <end position="454"/>
    </location>
</feature>
<organism evidence="4 5">
    <name type="scientific">Caenorhabditis auriculariae</name>
    <dbReference type="NCBI Taxonomy" id="2777116"/>
    <lineage>
        <taxon>Eukaryota</taxon>
        <taxon>Metazoa</taxon>
        <taxon>Ecdysozoa</taxon>
        <taxon>Nematoda</taxon>
        <taxon>Chromadorea</taxon>
        <taxon>Rhabditida</taxon>
        <taxon>Rhabditina</taxon>
        <taxon>Rhabditomorpha</taxon>
        <taxon>Rhabditoidea</taxon>
        <taxon>Rhabditidae</taxon>
        <taxon>Peloderinae</taxon>
        <taxon>Caenorhabditis</taxon>
    </lineage>
</organism>
<dbReference type="AlphaFoldDB" id="A0A8S1GYD1"/>
<feature type="domain" description="CCAAT-binding factor" evidence="3">
    <location>
        <begin position="248"/>
        <end position="396"/>
    </location>
</feature>
<dbReference type="Proteomes" id="UP000835052">
    <property type="component" value="Unassembled WGS sequence"/>
</dbReference>
<dbReference type="Pfam" id="PF03914">
    <property type="entry name" value="CBF"/>
    <property type="match status" value="1"/>
</dbReference>
<comment type="similarity">
    <text evidence="1">Belongs to the CBF/MAK21 family.</text>
</comment>
<protein>
    <recommendedName>
        <fullName evidence="3">CCAAT-binding factor domain-containing protein</fullName>
    </recommendedName>
</protein>
<dbReference type="EMBL" id="CAJGYM010000008">
    <property type="protein sequence ID" value="CAD6188241.1"/>
    <property type="molecule type" value="Genomic_DNA"/>
</dbReference>
<accession>A0A8S1GYD1</accession>
<dbReference type="GO" id="GO:0032040">
    <property type="term" value="C:small-subunit processome"/>
    <property type="evidence" value="ECO:0007669"/>
    <property type="project" value="TreeGrafter"/>
</dbReference>
<evidence type="ECO:0000256" key="2">
    <source>
        <dbReference type="SAM" id="MobiDB-lite"/>
    </source>
</evidence>
<evidence type="ECO:0000313" key="5">
    <source>
        <dbReference type="Proteomes" id="UP000835052"/>
    </source>
</evidence>
<feature type="compositionally biased region" description="Basic residues" evidence="2">
    <location>
        <begin position="460"/>
        <end position="470"/>
    </location>
</feature>
<gene>
    <name evidence="4" type="ORF">CAUJ_LOCUS4160</name>
</gene>
<evidence type="ECO:0000313" key="4">
    <source>
        <dbReference type="EMBL" id="CAD6188241.1"/>
    </source>
</evidence>
<sequence>MKDIDVAMFGGDYDEVDLISEDEENEYLNVDLQNANEECELEKEEQYRKSTEEWTKIFFISAATPKVVSIEMLKTKPFERDPANGKIIPTASLKNLVYGFCSFLLRNSKIRRIYLRKLSQIFSSRDLFHYVSANLQKRSVNVGRESVNTWWNIFHFATFVPHASVRLTKLFFGGVSPFTQPAWSKRKKAIAQNDYDNLWLALMTGNVNSKVALKMIVHITEHVLPLLRTPFKSSDFFFKMFEKGDTYAILSLGAIFKLITCHNFEYPNFYDHVYSLTKPSLFHLESTEKVLNLLNAFLSSSHVPIYIVAAFAKRLSRCLLFSSIEPIEPTLGLIRNLLTRHPNAAELVNRPIPATLSMDPFDNDEDVLSKTNVMQSSLWEIKILQHHWSQNVRKRAGFVDKSLQKIESFVRYKSLDEIMANDMAKSFGEDSNQVSEGYLKSQAGEVDEDEDDHSEENAKFNKRKGGKFQKKHEEKKVHSVAFSFLQPPVDMLHFKTALLNGSSNWSL</sequence>
<dbReference type="InterPro" id="IPR027193">
    <property type="entry name" value="Noc4"/>
</dbReference>
<evidence type="ECO:0000259" key="3">
    <source>
        <dbReference type="Pfam" id="PF03914"/>
    </source>
</evidence>
<dbReference type="OrthoDB" id="275876at2759"/>